<sequence>MRRNRRPTRVFQCRITNAINRRLETFQHIAHQVASEVQQFMVIHMDGPTNSSPGSSTPPQPMETDDKYMTPTTSTDEQIIDDEILPSPTSASAVAETVAPVDMEPLPNVVVGSESWHNGLPPTWLPYPADPYSDAYLCGMSSKRRKLIESTKPSGSNPPQILTDTLRHVIQSQSNANSITLTTEEALAANPHIQEPYGSFEQAIRNTVQDRIQCDRDYNPERFPNCAKIN</sequence>
<comment type="caution">
    <text evidence="2">The sequence shown here is derived from an EMBL/GenBank/DDBJ whole genome shotgun (WGS) entry which is preliminary data.</text>
</comment>
<gene>
    <name evidence="2" type="primary">Bag6</name>
    <name evidence="2" type="ORF">Bhyg_06658</name>
</gene>
<evidence type="ECO:0000256" key="1">
    <source>
        <dbReference type="SAM" id="MobiDB-lite"/>
    </source>
</evidence>
<keyword evidence="3" id="KW-1185">Reference proteome</keyword>
<evidence type="ECO:0000313" key="3">
    <source>
        <dbReference type="Proteomes" id="UP001151699"/>
    </source>
</evidence>
<dbReference type="OrthoDB" id="1885901at2759"/>
<name>A0A9Q0N128_9DIPT</name>
<dbReference type="EMBL" id="WJQU01000002">
    <property type="protein sequence ID" value="KAJ6641718.1"/>
    <property type="molecule type" value="Genomic_DNA"/>
</dbReference>
<dbReference type="Proteomes" id="UP001151699">
    <property type="component" value="Chromosome B"/>
</dbReference>
<proteinExistence type="predicted"/>
<protein>
    <submittedName>
        <fullName evidence="2">Large proline-rich protein BAG6</fullName>
    </submittedName>
</protein>
<accession>A0A9Q0N128</accession>
<organism evidence="2 3">
    <name type="scientific">Pseudolycoriella hygida</name>
    <dbReference type="NCBI Taxonomy" id="35572"/>
    <lineage>
        <taxon>Eukaryota</taxon>
        <taxon>Metazoa</taxon>
        <taxon>Ecdysozoa</taxon>
        <taxon>Arthropoda</taxon>
        <taxon>Hexapoda</taxon>
        <taxon>Insecta</taxon>
        <taxon>Pterygota</taxon>
        <taxon>Neoptera</taxon>
        <taxon>Endopterygota</taxon>
        <taxon>Diptera</taxon>
        <taxon>Nematocera</taxon>
        <taxon>Sciaroidea</taxon>
        <taxon>Sciaridae</taxon>
        <taxon>Pseudolycoriella</taxon>
    </lineage>
</organism>
<feature type="region of interest" description="Disordered" evidence="1">
    <location>
        <begin position="45"/>
        <end position="72"/>
    </location>
</feature>
<dbReference type="AlphaFoldDB" id="A0A9Q0N128"/>
<evidence type="ECO:0000313" key="2">
    <source>
        <dbReference type="EMBL" id="KAJ6641718.1"/>
    </source>
</evidence>
<reference evidence="2" key="1">
    <citation type="submission" date="2022-07" db="EMBL/GenBank/DDBJ databases">
        <authorList>
            <person name="Trinca V."/>
            <person name="Uliana J.V.C."/>
            <person name="Torres T.T."/>
            <person name="Ward R.J."/>
            <person name="Monesi N."/>
        </authorList>
    </citation>
    <scope>NUCLEOTIDE SEQUENCE</scope>
    <source>
        <strain evidence="2">HSMRA1968</strain>
        <tissue evidence="2">Whole embryos</tissue>
    </source>
</reference>